<evidence type="ECO:0000259" key="6">
    <source>
        <dbReference type="PROSITE" id="PS51362"/>
    </source>
</evidence>
<dbReference type="Pfam" id="PF00019">
    <property type="entry name" value="TGF_beta"/>
    <property type="match status" value="1"/>
</dbReference>
<dbReference type="PROSITE" id="PS51362">
    <property type="entry name" value="TGF_BETA_2"/>
    <property type="match status" value="1"/>
</dbReference>
<comment type="similarity">
    <text evidence="2 4">Belongs to the TGF-beta family.</text>
</comment>
<evidence type="ECO:0000256" key="4">
    <source>
        <dbReference type="RuleBase" id="RU000354"/>
    </source>
</evidence>
<keyword evidence="8" id="KW-1185">Reference proteome</keyword>
<feature type="region of interest" description="Disordered" evidence="5">
    <location>
        <begin position="1"/>
        <end position="22"/>
    </location>
</feature>
<dbReference type="CDD" id="cd13756">
    <property type="entry name" value="TGF_beta_BMPs_GDFs"/>
    <property type="match status" value="1"/>
</dbReference>
<gene>
    <name evidence="7" type="ORF">SPHA_67423</name>
</gene>
<evidence type="ECO:0000313" key="8">
    <source>
        <dbReference type="Proteomes" id="UP000597762"/>
    </source>
</evidence>
<comment type="subcellular location">
    <subcellularLocation>
        <location evidence="1">Secreted</location>
    </subcellularLocation>
</comment>
<dbReference type="GO" id="GO:0005615">
    <property type="term" value="C:extracellular space"/>
    <property type="evidence" value="ECO:0007669"/>
    <property type="project" value="TreeGrafter"/>
</dbReference>
<protein>
    <recommendedName>
        <fullName evidence="6">TGF-beta family profile domain-containing protein</fullName>
    </recommendedName>
</protein>
<name>A0A812EA54_ACAPH</name>
<feature type="compositionally biased region" description="Low complexity" evidence="5">
    <location>
        <begin position="1"/>
        <end position="12"/>
    </location>
</feature>
<keyword evidence="4" id="KW-0339">Growth factor</keyword>
<dbReference type="InterPro" id="IPR015615">
    <property type="entry name" value="TGF-beta-rel"/>
</dbReference>
<dbReference type="OrthoDB" id="6135292at2759"/>
<proteinExistence type="inferred from homology"/>
<evidence type="ECO:0000256" key="3">
    <source>
        <dbReference type="ARBA" id="ARBA00022525"/>
    </source>
</evidence>
<dbReference type="EMBL" id="CAHIKZ030004892">
    <property type="protein sequence ID" value="CAE1316801.1"/>
    <property type="molecule type" value="Genomic_DNA"/>
</dbReference>
<dbReference type="AlphaFoldDB" id="A0A812EA54"/>
<dbReference type="InterPro" id="IPR029034">
    <property type="entry name" value="Cystine-knot_cytokine"/>
</dbReference>
<dbReference type="Gene3D" id="2.10.90.10">
    <property type="entry name" value="Cystine-knot cytokines"/>
    <property type="match status" value="1"/>
</dbReference>
<reference evidence="7" key="1">
    <citation type="submission" date="2021-01" db="EMBL/GenBank/DDBJ databases">
        <authorList>
            <person name="Li R."/>
            <person name="Bekaert M."/>
        </authorList>
    </citation>
    <scope>NUCLEOTIDE SEQUENCE</scope>
    <source>
        <strain evidence="7">Farmed</strain>
    </source>
</reference>
<dbReference type="SMART" id="SM00204">
    <property type="entry name" value="TGFB"/>
    <property type="match status" value="1"/>
</dbReference>
<evidence type="ECO:0000313" key="7">
    <source>
        <dbReference type="EMBL" id="CAE1316801.1"/>
    </source>
</evidence>
<keyword evidence="3" id="KW-0964">Secreted</keyword>
<organism evidence="7 8">
    <name type="scientific">Acanthosepion pharaonis</name>
    <name type="common">Pharaoh cuttlefish</name>
    <name type="synonym">Sepia pharaonis</name>
    <dbReference type="NCBI Taxonomy" id="158019"/>
    <lineage>
        <taxon>Eukaryota</taxon>
        <taxon>Metazoa</taxon>
        <taxon>Spiralia</taxon>
        <taxon>Lophotrochozoa</taxon>
        <taxon>Mollusca</taxon>
        <taxon>Cephalopoda</taxon>
        <taxon>Coleoidea</taxon>
        <taxon>Decapodiformes</taxon>
        <taxon>Sepiida</taxon>
        <taxon>Sepiina</taxon>
        <taxon>Sepiidae</taxon>
        <taxon>Acanthosepion</taxon>
    </lineage>
</organism>
<dbReference type="Proteomes" id="UP000597762">
    <property type="component" value="Unassembled WGS sequence"/>
</dbReference>
<evidence type="ECO:0000256" key="2">
    <source>
        <dbReference type="ARBA" id="ARBA00006656"/>
    </source>
</evidence>
<feature type="domain" description="TGF-beta family profile" evidence="6">
    <location>
        <begin position="348"/>
        <end position="471"/>
    </location>
</feature>
<sequence>MCRFSSSSSSSSRSRRAVVKQHGDSEKLVQHCTFQSVRRNSEVQSFLCLQVLSLLWLSCGESANGPLQSSVSLRCDMEHCLQAARSTLILYPLFLLFLTYCFGLPSRGSRHLQSYTNNSYHTPNWEQAATTTAAITAAAAAAAETEVATTAAAAAAQNSTIWKLINQSRSRGQLQTTPPLLNIGEQLNSSLPKKQNGFKWNYRKSFKDLYTALVLNDQAHGRKGSIVIFTDIESRSCKKPQKNVCLYFNIRKNIANLTFSRAVLWLPRYDKKLSIRQLHGRQSRKLRPLFPRRKNWLRFDILSFVNDWLTQGRQTQGIEVLFRPDQNSILQLHKDGQDPFIVLNIRSRQKRRINKRPPRKCSDNEDSCCLANLTVNFADIGYNEFILNPSYIRVNYCKGDCDLTQGFEDGLNNVSIRQSLIRHSTNVTLNKLIAPCCVPIRYDAHNIQYTIDGEIYKGTIREMSIAECGCR</sequence>
<dbReference type="PANTHER" id="PTHR11848">
    <property type="entry name" value="TGF-BETA FAMILY"/>
    <property type="match status" value="1"/>
</dbReference>
<dbReference type="InterPro" id="IPR001839">
    <property type="entry name" value="TGF-b_C"/>
</dbReference>
<dbReference type="GO" id="GO:0008083">
    <property type="term" value="F:growth factor activity"/>
    <property type="evidence" value="ECO:0007669"/>
    <property type="project" value="UniProtKB-KW"/>
</dbReference>
<accession>A0A812EA54</accession>
<dbReference type="Gene3D" id="2.60.120.970">
    <property type="match status" value="1"/>
</dbReference>
<evidence type="ECO:0000256" key="1">
    <source>
        <dbReference type="ARBA" id="ARBA00004613"/>
    </source>
</evidence>
<dbReference type="SUPFAM" id="SSF57501">
    <property type="entry name" value="Cystine-knot cytokines"/>
    <property type="match status" value="1"/>
</dbReference>
<dbReference type="GO" id="GO:0005125">
    <property type="term" value="F:cytokine activity"/>
    <property type="evidence" value="ECO:0007669"/>
    <property type="project" value="TreeGrafter"/>
</dbReference>
<comment type="caution">
    <text evidence="7">The sequence shown here is derived from an EMBL/GenBank/DDBJ whole genome shotgun (WGS) entry which is preliminary data.</text>
</comment>
<evidence type="ECO:0000256" key="5">
    <source>
        <dbReference type="SAM" id="MobiDB-lite"/>
    </source>
</evidence>